<dbReference type="Proteomes" id="UP000003277">
    <property type="component" value="Unassembled WGS sequence"/>
</dbReference>
<evidence type="ECO:0000256" key="1">
    <source>
        <dbReference type="SAM" id="SignalP"/>
    </source>
</evidence>
<name>H1D1Q0_9FIRM</name>
<gene>
    <name evidence="2" type="ORF">HMPREF9453_01538</name>
</gene>
<keyword evidence="3" id="KW-1185">Reference proteome</keyword>
<organism evidence="2 3">
    <name type="scientific">Dialister succinatiphilus YIT 11850</name>
    <dbReference type="NCBI Taxonomy" id="742743"/>
    <lineage>
        <taxon>Bacteria</taxon>
        <taxon>Bacillati</taxon>
        <taxon>Bacillota</taxon>
        <taxon>Negativicutes</taxon>
        <taxon>Veillonellales</taxon>
        <taxon>Veillonellaceae</taxon>
        <taxon>Dialister</taxon>
    </lineage>
</organism>
<dbReference type="HOGENOM" id="CLU_1118789_0_0_9"/>
<accession>H1D1Q0</accession>
<dbReference type="AlphaFoldDB" id="H1D1Q0"/>
<dbReference type="RefSeq" id="WP_008860032.1">
    <property type="nucleotide sequence ID" value="NZ_JH591188.1"/>
</dbReference>
<dbReference type="STRING" id="742743.HMPREF9453_01538"/>
<feature type="chain" id="PRO_5003549734" evidence="1">
    <location>
        <begin position="22"/>
        <end position="248"/>
    </location>
</feature>
<dbReference type="EMBL" id="ADLT01000051">
    <property type="protein sequence ID" value="EHO62535.1"/>
    <property type="molecule type" value="Genomic_DNA"/>
</dbReference>
<feature type="signal peptide" evidence="1">
    <location>
        <begin position="1"/>
        <end position="21"/>
    </location>
</feature>
<sequence length="248" mass="27117">MKRLVPWILAALILAGGSASAYDIASLAGKTLSKNFIYKDIPETQSLSFGGGEIPYHMGQLSIIRKRSQKFSSGYIVQAKLPRQLAEEMRPYFRMNLGEEQWEGLSRVNRALLNPASPLRVNMEKTVMSLAVNALGEVAEQNVTADISEIEPFRRLTADEAYVFTAGAHITYNAGGLILPMYSRAYFFPSSDGKNLDVLMLFTPDEGKGPLVYAIDDLAKEAAKEELLGAGGYRDLGVILGKTSPFGT</sequence>
<dbReference type="OrthoDB" id="1633945at2"/>
<proteinExistence type="predicted"/>
<dbReference type="PATRIC" id="fig|742743.3.peg.1572"/>
<keyword evidence="1" id="KW-0732">Signal</keyword>
<reference evidence="2 3" key="1">
    <citation type="submission" date="2011-11" db="EMBL/GenBank/DDBJ databases">
        <title>The Genome Sequence of Dialister succinatiphilus YIT 11850.</title>
        <authorList>
            <consortium name="The Broad Institute Genome Sequencing Platform"/>
            <person name="Earl A."/>
            <person name="Ward D."/>
            <person name="Feldgarden M."/>
            <person name="Gevers D."/>
            <person name="Morotomi M."/>
            <person name="Young S.K."/>
            <person name="Zeng Q."/>
            <person name="Gargeya S."/>
            <person name="Fitzgerald M."/>
            <person name="Haas B."/>
            <person name="Abouelleil A."/>
            <person name="Alvarado L."/>
            <person name="Arachchi H.M."/>
            <person name="Berlin A."/>
            <person name="Brown A."/>
            <person name="Chapman S.B."/>
            <person name="Dunbar C."/>
            <person name="Gearin G."/>
            <person name="Goldberg J."/>
            <person name="Griggs A."/>
            <person name="Gujja S."/>
            <person name="Heiman D."/>
            <person name="Howarth C."/>
            <person name="Lui A."/>
            <person name="MacDonald P.J.P."/>
            <person name="Montmayeur A."/>
            <person name="Murphy C."/>
            <person name="Neiman D."/>
            <person name="Pearson M."/>
            <person name="Priest M."/>
            <person name="Roberts A."/>
            <person name="Saif S."/>
            <person name="Shea T."/>
            <person name="Sisk P."/>
            <person name="Stolte C."/>
            <person name="Sykes S."/>
            <person name="Wortman J."/>
            <person name="Nusbaum C."/>
            <person name="Birren B."/>
        </authorList>
    </citation>
    <scope>NUCLEOTIDE SEQUENCE [LARGE SCALE GENOMIC DNA]</scope>
    <source>
        <strain evidence="2 3">YIT 11850</strain>
    </source>
</reference>
<comment type="caution">
    <text evidence="2">The sequence shown here is derived from an EMBL/GenBank/DDBJ whole genome shotgun (WGS) entry which is preliminary data.</text>
</comment>
<protein>
    <submittedName>
        <fullName evidence="2">Uncharacterized protein</fullName>
    </submittedName>
</protein>
<evidence type="ECO:0000313" key="3">
    <source>
        <dbReference type="Proteomes" id="UP000003277"/>
    </source>
</evidence>
<evidence type="ECO:0000313" key="2">
    <source>
        <dbReference type="EMBL" id="EHO62535.1"/>
    </source>
</evidence>